<organism evidence="1 2">
    <name type="scientific">Escherichia coli</name>
    <dbReference type="NCBI Taxonomy" id="562"/>
    <lineage>
        <taxon>Bacteria</taxon>
        <taxon>Pseudomonadati</taxon>
        <taxon>Pseudomonadota</taxon>
        <taxon>Gammaproteobacteria</taxon>
        <taxon>Enterobacterales</taxon>
        <taxon>Enterobacteriaceae</taxon>
        <taxon>Escherichia</taxon>
    </lineage>
</organism>
<accession>A0A6N6WWI3</accession>
<sequence length="547" mass="55987">GATVSNTGDVNVSNEATGFSITTNSGKVSLAGSMQVGDFSTGVDLNGNNNSVTLAAKDLKVVGQKATGINVSGDANTVNITGNVLVDKDKTADNAAEYFFDPSVGINVYGSDNNVTLDGKLTVVSDSEVTSRQSNLFDGSAEKTSGLVVIGDGNTVNMNGGLELIGEKNALADGSQVTSLRTGYSYTSVIVVSGESSVYLNGDTTISGEFPLGFAGVIRVQDKALLEIGSGATLTMQDIDSFEHHGTRTPELTYADSGAKIVNKGTVEIQNLGFAFVTGENTTGINSGTISLLQNGKDPAPSPIVLLATNGGSATNAGTITGKVTEQHSVFNKYSTGTSNSFIFNNDVSSITGLVAQSNSTIINTDSGIIDLYGRGSVGMLAIADSTAENQGKITLDSMWVDANDTTAMRDIASNSAIDFGTGVGVGTDSYSGAGKNATAINQLGGVITIYNAGAGMAAYGASNTVINQGTINLEKNGNYDDSLAANTLVGMAVYEHGTAINDQTGVININVGTGQAFYNDGTGTIVICTFGVCQSGNEYNNTDDFT</sequence>
<dbReference type="EMBL" id="WSGM01000101">
    <property type="protein sequence ID" value="KAE9726747.1"/>
    <property type="molecule type" value="Genomic_DNA"/>
</dbReference>
<protein>
    <submittedName>
        <fullName evidence="1">Autotransporter domain-containing protein</fullName>
    </submittedName>
</protein>
<evidence type="ECO:0000313" key="2">
    <source>
        <dbReference type="Proteomes" id="UP000437875"/>
    </source>
</evidence>
<feature type="non-terminal residue" evidence="1">
    <location>
        <position position="547"/>
    </location>
</feature>
<comment type="caution">
    <text evidence="1">The sequence shown here is derived from an EMBL/GenBank/DDBJ whole genome shotgun (WGS) entry which is preliminary data.</text>
</comment>
<reference evidence="1 2" key="1">
    <citation type="submission" date="2019-10" db="EMBL/GenBank/DDBJ databases">
        <title>Antimicrobial-resistant enteric bacteria are widely distributed amongst people, animals and the environment in northern Tanzania.</title>
        <authorList>
            <person name="Subbiah M."/>
            <person name="Call D.R."/>
        </authorList>
    </citation>
    <scope>NUCLEOTIDE SEQUENCE [LARGE SCALE GENOMIC DNA]</scope>
    <source>
        <strain evidence="1 2">TzEc067</strain>
    </source>
</reference>
<gene>
    <name evidence="1" type="ORF">GP711_24790</name>
</gene>
<feature type="non-terminal residue" evidence="1">
    <location>
        <position position="1"/>
    </location>
</feature>
<name>A0A6N6WWI3_ECOLX</name>
<evidence type="ECO:0000313" key="1">
    <source>
        <dbReference type="EMBL" id="KAE9726747.1"/>
    </source>
</evidence>
<proteinExistence type="predicted"/>
<dbReference type="AlphaFoldDB" id="A0A6N6WWI3"/>
<dbReference type="Proteomes" id="UP000437875">
    <property type="component" value="Unassembled WGS sequence"/>
</dbReference>